<dbReference type="PROSITE" id="PS00675">
    <property type="entry name" value="SIGMA54_INTERACT_1"/>
    <property type="match status" value="1"/>
</dbReference>
<dbReference type="PANTHER" id="PTHR32071">
    <property type="entry name" value="TRANSCRIPTIONAL REGULATORY PROTEIN"/>
    <property type="match status" value="1"/>
</dbReference>
<evidence type="ECO:0000256" key="6">
    <source>
        <dbReference type="SAM" id="MobiDB-lite"/>
    </source>
</evidence>
<dbReference type="InterPro" id="IPR027417">
    <property type="entry name" value="P-loop_NTPase"/>
</dbReference>
<dbReference type="InterPro" id="IPR009057">
    <property type="entry name" value="Homeodomain-like_sf"/>
</dbReference>
<comment type="caution">
    <text evidence="8">The sequence shown here is derived from an EMBL/GenBank/DDBJ whole genome shotgun (WGS) entry which is preliminary data.</text>
</comment>
<dbReference type="Pfam" id="PF02954">
    <property type="entry name" value="HTH_8"/>
    <property type="match status" value="1"/>
</dbReference>
<dbReference type="InterPro" id="IPR025943">
    <property type="entry name" value="Sigma_54_int_dom_ATP-bd_2"/>
</dbReference>
<dbReference type="SMART" id="SM00382">
    <property type="entry name" value="AAA"/>
    <property type="match status" value="1"/>
</dbReference>
<dbReference type="Pfam" id="PF01590">
    <property type="entry name" value="GAF"/>
    <property type="match status" value="1"/>
</dbReference>
<dbReference type="SUPFAM" id="SSF55781">
    <property type="entry name" value="GAF domain-like"/>
    <property type="match status" value="1"/>
</dbReference>
<dbReference type="InterPro" id="IPR002078">
    <property type="entry name" value="Sigma_54_int"/>
</dbReference>
<evidence type="ECO:0000259" key="7">
    <source>
        <dbReference type="PROSITE" id="PS50045"/>
    </source>
</evidence>
<accession>A0ABU1NFU2</accession>
<evidence type="ECO:0000313" key="9">
    <source>
        <dbReference type="Proteomes" id="UP001184230"/>
    </source>
</evidence>
<dbReference type="Gene3D" id="3.30.450.40">
    <property type="match status" value="1"/>
</dbReference>
<sequence length="704" mass="75222">MSVSHDVPAAQAGSWSTPTALPCRQHPGRTEQIEQSHQRCAALGLTRVERPDFEPLMRSDLSVARERNHRLFTHAAPVMEMLFEQIVNTESMIVLADAQGTILHSVGDDRFLERAGKVALSPGVNWAEHSKGTNAIGTALFQESPTVVHGGEHFIHANSFLTCSAAPLFDPRGNMLGVLDVTGDHRAYHQHTMGLVRMSARMIENQWLSDDFGNRLRLHFHSRAEFIGTLLEGIIVVGADGKILGANRSAIDQLDMSSAALRMHSLTSLFGTSVSAIFDHFRSPLPAPACLSLASGRQFFVNARFNGPRAVMAGMDVGAPASPGALAGGSAAIGATPNPAAGSAASNGAFSGLRYLRTGDPQIDAVVQKVQRVLNRDIPLLILGETGTGKELLARAVHQDSNRAKQPFVAVNCASIPESLIEAELFGYEDGAFTGARRKGACGRIVQANGGTLFLDEIGDMPLSLQARLLRVLQERCVTPLGSQKSISVDIAVIGATHRNLREMIEAGTFREDLYYRLNGLVVRLPALRERSDLDIVAQRILLSECPQATPAIAPGVAALFGRYAWPGNIRQLANVLRTAVVMAAGETHITEHHLSDDFLEDARRLRAPVAAVPAPSFAAPESPALAFSPETAPAFGTPPAAAIAAPEPAAAPDAGAPRTLEEAEIEMIRAAVAAAQGNISVASKRLGISRNTIYRKLRWGKPA</sequence>
<dbReference type="Gene3D" id="1.10.10.60">
    <property type="entry name" value="Homeodomain-like"/>
    <property type="match status" value="1"/>
</dbReference>
<dbReference type="SUPFAM" id="SSF46689">
    <property type="entry name" value="Homeodomain-like"/>
    <property type="match status" value="1"/>
</dbReference>
<keyword evidence="4" id="KW-0238">DNA-binding</keyword>
<dbReference type="Pfam" id="PF00158">
    <property type="entry name" value="Sigma54_activat"/>
    <property type="match status" value="1"/>
</dbReference>
<evidence type="ECO:0000256" key="1">
    <source>
        <dbReference type="ARBA" id="ARBA00022741"/>
    </source>
</evidence>
<dbReference type="InterPro" id="IPR058031">
    <property type="entry name" value="AAA_lid_NorR"/>
</dbReference>
<dbReference type="RefSeq" id="WP_309901987.1">
    <property type="nucleotide sequence ID" value="NZ_JAVDRF010000004.1"/>
</dbReference>
<gene>
    <name evidence="8" type="ORF">J2739_002504</name>
</gene>
<dbReference type="Proteomes" id="UP001184230">
    <property type="component" value="Unassembled WGS sequence"/>
</dbReference>
<evidence type="ECO:0000256" key="5">
    <source>
        <dbReference type="ARBA" id="ARBA00023163"/>
    </source>
</evidence>
<organism evidence="8 9">
    <name type="scientific">Variovorax soli</name>
    <dbReference type="NCBI Taxonomy" id="376815"/>
    <lineage>
        <taxon>Bacteria</taxon>
        <taxon>Pseudomonadati</taxon>
        <taxon>Pseudomonadota</taxon>
        <taxon>Betaproteobacteria</taxon>
        <taxon>Burkholderiales</taxon>
        <taxon>Comamonadaceae</taxon>
        <taxon>Variovorax</taxon>
    </lineage>
</organism>
<feature type="domain" description="Sigma-54 factor interaction" evidence="7">
    <location>
        <begin position="356"/>
        <end position="582"/>
    </location>
</feature>
<keyword evidence="1" id="KW-0547">Nucleotide-binding</keyword>
<name>A0ABU1NFU2_9BURK</name>
<dbReference type="InterPro" id="IPR003018">
    <property type="entry name" value="GAF"/>
</dbReference>
<keyword evidence="2" id="KW-0067">ATP-binding</keyword>
<dbReference type="InterPro" id="IPR003593">
    <property type="entry name" value="AAA+_ATPase"/>
</dbReference>
<keyword evidence="5" id="KW-0804">Transcription</keyword>
<dbReference type="Gene3D" id="1.10.8.60">
    <property type="match status" value="1"/>
</dbReference>
<protein>
    <submittedName>
        <fullName evidence="8">Transcriptional regulator of acetoin/glycerol metabolism</fullName>
    </submittedName>
</protein>
<dbReference type="SUPFAM" id="SSF52540">
    <property type="entry name" value="P-loop containing nucleoside triphosphate hydrolases"/>
    <property type="match status" value="1"/>
</dbReference>
<dbReference type="PROSITE" id="PS50045">
    <property type="entry name" value="SIGMA54_INTERACT_4"/>
    <property type="match status" value="1"/>
</dbReference>
<proteinExistence type="predicted"/>
<evidence type="ECO:0000256" key="2">
    <source>
        <dbReference type="ARBA" id="ARBA00022840"/>
    </source>
</evidence>
<keyword evidence="3" id="KW-0805">Transcription regulation</keyword>
<dbReference type="PROSITE" id="PS00676">
    <property type="entry name" value="SIGMA54_INTERACT_2"/>
    <property type="match status" value="1"/>
</dbReference>
<dbReference type="Gene3D" id="3.40.50.300">
    <property type="entry name" value="P-loop containing nucleotide triphosphate hydrolases"/>
    <property type="match status" value="1"/>
</dbReference>
<evidence type="ECO:0000256" key="3">
    <source>
        <dbReference type="ARBA" id="ARBA00023015"/>
    </source>
</evidence>
<evidence type="ECO:0000313" key="8">
    <source>
        <dbReference type="EMBL" id="MDR6536731.1"/>
    </source>
</evidence>
<dbReference type="EMBL" id="JAVDRF010000004">
    <property type="protein sequence ID" value="MDR6536731.1"/>
    <property type="molecule type" value="Genomic_DNA"/>
</dbReference>
<evidence type="ECO:0000256" key="4">
    <source>
        <dbReference type="ARBA" id="ARBA00023125"/>
    </source>
</evidence>
<dbReference type="CDD" id="cd00009">
    <property type="entry name" value="AAA"/>
    <property type="match status" value="1"/>
</dbReference>
<dbReference type="PROSITE" id="PS00688">
    <property type="entry name" value="SIGMA54_INTERACT_3"/>
    <property type="match status" value="1"/>
</dbReference>
<dbReference type="Pfam" id="PF25601">
    <property type="entry name" value="AAA_lid_14"/>
    <property type="match status" value="1"/>
</dbReference>
<dbReference type="InterPro" id="IPR025662">
    <property type="entry name" value="Sigma_54_int_dom_ATP-bd_1"/>
</dbReference>
<feature type="region of interest" description="Disordered" evidence="6">
    <location>
        <begin position="1"/>
        <end position="32"/>
    </location>
</feature>
<dbReference type="InterPro" id="IPR029016">
    <property type="entry name" value="GAF-like_dom_sf"/>
</dbReference>
<dbReference type="InterPro" id="IPR025944">
    <property type="entry name" value="Sigma_54_int_dom_CS"/>
</dbReference>
<reference evidence="8 9" key="1">
    <citation type="submission" date="2023-07" db="EMBL/GenBank/DDBJ databases">
        <title>Sorghum-associated microbial communities from plants grown in Nebraska, USA.</title>
        <authorList>
            <person name="Schachtman D."/>
        </authorList>
    </citation>
    <scope>NUCLEOTIDE SEQUENCE [LARGE SCALE GENOMIC DNA]</scope>
    <source>
        <strain evidence="8 9">DS1781</strain>
    </source>
</reference>
<dbReference type="PANTHER" id="PTHR32071:SF77">
    <property type="entry name" value="TRANSCRIPTIONAL REGULATORY PROTEIN"/>
    <property type="match status" value="1"/>
</dbReference>
<dbReference type="InterPro" id="IPR002197">
    <property type="entry name" value="HTH_Fis"/>
</dbReference>
<keyword evidence="9" id="KW-1185">Reference proteome</keyword>